<dbReference type="GO" id="GO:0003723">
    <property type="term" value="F:RNA binding"/>
    <property type="evidence" value="ECO:0007669"/>
    <property type="project" value="UniProtKB-UniRule"/>
</dbReference>
<dbReference type="CDD" id="cd09294">
    <property type="entry name" value="SmpB"/>
    <property type="match status" value="1"/>
</dbReference>
<dbReference type="InterPro" id="IPR000037">
    <property type="entry name" value="SsrA-bd_prot"/>
</dbReference>
<dbReference type="GO" id="GO:0005829">
    <property type="term" value="C:cytosol"/>
    <property type="evidence" value="ECO:0007669"/>
    <property type="project" value="TreeGrafter"/>
</dbReference>
<dbReference type="EMBL" id="JGVK01000001">
    <property type="protein sequence ID" value="KEY91678.1"/>
    <property type="molecule type" value="Genomic_DNA"/>
</dbReference>
<organism evidence="4 5">
    <name type="scientific">Candidatus Photodesmus blepharonis</name>
    <dbReference type="NCBI Taxonomy" id="1179155"/>
    <lineage>
        <taxon>Bacteria</taxon>
        <taxon>Pseudomonadati</taxon>
        <taxon>Pseudomonadota</taxon>
        <taxon>Gammaproteobacteria</taxon>
        <taxon>Vibrionales</taxon>
        <taxon>Vibrionaceae</taxon>
        <taxon>Candidatus Photodesmus</taxon>
    </lineage>
</organism>
<proteinExistence type="inferred from homology"/>
<comment type="caution">
    <text evidence="4">The sequence shown here is derived from an EMBL/GenBank/DDBJ whole genome shotgun (WGS) entry which is preliminary data.</text>
</comment>
<sequence>MIKKSKNRSNSSNTIIINKKARYEYFISGEIEAGLELEGWEVKSLRKGKVNITESYVFMNNNEAFVSGIRITPLNQTCTHVLLNPTRIRKLLLNRYELDSLLVSLSREGMSSVTLSLYWVRSWVKIKIGIAKGKKLHDKRNDLKERDWTRDKARIMKISLS</sequence>
<dbReference type="InterPro" id="IPR023620">
    <property type="entry name" value="SmpB"/>
</dbReference>
<name>A0A084CPE9_9GAMM</name>
<evidence type="ECO:0000256" key="1">
    <source>
        <dbReference type="ARBA" id="ARBA00022490"/>
    </source>
</evidence>
<dbReference type="PANTHER" id="PTHR30308:SF2">
    <property type="entry name" value="SSRA-BINDING PROTEIN"/>
    <property type="match status" value="1"/>
</dbReference>
<accession>A0A084CPE9</accession>
<dbReference type="PANTHER" id="PTHR30308">
    <property type="entry name" value="TMRNA-BINDING COMPONENT OF TRANS-TRANSLATION TAGGING COMPLEX"/>
    <property type="match status" value="1"/>
</dbReference>
<dbReference type="InterPro" id="IPR020081">
    <property type="entry name" value="SsrA-bd_prot_CS"/>
</dbReference>
<dbReference type="GO" id="GO:0070929">
    <property type="term" value="P:trans-translation"/>
    <property type="evidence" value="ECO:0007669"/>
    <property type="project" value="UniProtKB-UniRule"/>
</dbReference>
<dbReference type="AlphaFoldDB" id="A0A084CPE9"/>
<keyword evidence="5" id="KW-1185">Reference proteome</keyword>
<gene>
    <name evidence="3 4" type="primary">smpB</name>
    <name evidence="4" type="ORF">CF67_01025</name>
</gene>
<dbReference type="RefSeq" id="WP_034412990.1">
    <property type="nucleotide sequence ID" value="NZ_JGVK01000001.1"/>
</dbReference>
<dbReference type="Pfam" id="PF01668">
    <property type="entry name" value="SmpB"/>
    <property type="match status" value="1"/>
</dbReference>
<dbReference type="PROSITE" id="PS01317">
    <property type="entry name" value="SSRP"/>
    <property type="match status" value="1"/>
</dbReference>
<dbReference type="eggNOG" id="COG0691">
    <property type="taxonomic scope" value="Bacteria"/>
</dbReference>
<dbReference type="Proteomes" id="UP000053784">
    <property type="component" value="Unassembled WGS sequence"/>
</dbReference>
<dbReference type="SUPFAM" id="SSF74982">
    <property type="entry name" value="Small protein B (SmpB)"/>
    <property type="match status" value="1"/>
</dbReference>
<keyword evidence="1 3" id="KW-0963">Cytoplasm</keyword>
<reference evidence="4 5" key="1">
    <citation type="submission" date="2014-03" db="EMBL/GenBank/DDBJ databases">
        <title>Selection and divergence in the genomes of co-occurring obligate luminous symbionts with specific hosts.</title>
        <authorList>
            <person name="Hendry T.A."/>
            <person name="de Wet J.R."/>
            <person name="Dunlap P.V."/>
        </authorList>
    </citation>
    <scope>NUCLEOTIDE SEQUENCE [LARGE SCALE GENOMIC DNA]</scope>
    <source>
        <strain evidence="4 5">Ppalp.1</strain>
    </source>
</reference>
<dbReference type="NCBIfam" id="NF003843">
    <property type="entry name" value="PRK05422.1"/>
    <property type="match status" value="1"/>
</dbReference>
<comment type="subcellular location">
    <subcellularLocation>
        <location evidence="3">Cytoplasm</location>
    </subcellularLocation>
    <text evidence="3">The tmRNA-SmpB complex associates with stalled 70S ribosomes.</text>
</comment>
<dbReference type="STRING" id="1179155.CF67_01025"/>
<dbReference type="NCBIfam" id="TIGR00086">
    <property type="entry name" value="smpB"/>
    <property type="match status" value="1"/>
</dbReference>
<comment type="function">
    <text evidence="3">Required for rescue of stalled ribosomes mediated by trans-translation. Binds to transfer-messenger RNA (tmRNA), required for stable association of tmRNA with ribosomes. tmRNA and SmpB together mimic tRNA shape, replacing the anticodon stem-loop with SmpB. tmRNA is encoded by the ssrA gene; the 2 termini fold to resemble tRNA(Ala) and it encodes a 'tag peptide', a short internal open reading frame. During trans-translation Ala-aminoacylated tmRNA acts like a tRNA, entering the A-site of stalled ribosomes, displacing the stalled mRNA. The ribosome then switches to translate the ORF on the tmRNA; the nascent peptide is terminated with the 'tag peptide' encoded by the tmRNA and targeted for degradation. The ribosome is freed to recommence translation, which seems to be the essential function of trans-translation.</text>
</comment>
<dbReference type="OrthoDB" id="9805462at2"/>
<dbReference type="GO" id="GO:0070930">
    <property type="term" value="P:trans-translation-dependent protein tagging"/>
    <property type="evidence" value="ECO:0007669"/>
    <property type="project" value="TreeGrafter"/>
</dbReference>
<dbReference type="Gene3D" id="2.40.280.10">
    <property type="match status" value="1"/>
</dbReference>
<keyword evidence="2 3" id="KW-0694">RNA-binding</keyword>
<evidence type="ECO:0000313" key="4">
    <source>
        <dbReference type="EMBL" id="KEY91678.1"/>
    </source>
</evidence>
<evidence type="ECO:0000256" key="2">
    <source>
        <dbReference type="ARBA" id="ARBA00022884"/>
    </source>
</evidence>
<protein>
    <recommendedName>
        <fullName evidence="3">SsrA-binding protein</fullName>
    </recommendedName>
    <alternativeName>
        <fullName evidence="3">Small protein B</fullName>
    </alternativeName>
</protein>
<evidence type="ECO:0000313" key="5">
    <source>
        <dbReference type="Proteomes" id="UP000053784"/>
    </source>
</evidence>
<evidence type="ECO:0000256" key="3">
    <source>
        <dbReference type="HAMAP-Rule" id="MF_00023"/>
    </source>
</evidence>
<dbReference type="HAMAP" id="MF_00023">
    <property type="entry name" value="SmpB"/>
    <property type="match status" value="1"/>
</dbReference>
<comment type="similarity">
    <text evidence="3">Belongs to the SmpB family.</text>
</comment>